<protein>
    <recommendedName>
        <fullName evidence="3">Arm DNA-binding domain-containing protein</fullName>
    </recommendedName>
</protein>
<dbReference type="Proteomes" id="UP000774935">
    <property type="component" value="Unassembled WGS sequence"/>
</dbReference>
<keyword evidence="2" id="KW-1185">Reference proteome</keyword>
<sequence length="50" mass="5611">MSYLSTLAALKLDVKKKEAGRHKYLTVNQAGDPTIVRHERGRLAPFTTNL</sequence>
<name>A0ABS6X9A9_9BACT</name>
<comment type="caution">
    <text evidence="1">The sequence shown here is derived from an EMBL/GenBank/DDBJ whole genome shotgun (WGS) entry which is preliminary data.</text>
</comment>
<gene>
    <name evidence="1" type="ORF">KYK27_05320</name>
</gene>
<accession>A0ABS6X9A9</accession>
<organism evidence="1 2">
    <name type="scientific">Pontibacter populi</name>
    <dbReference type="NCBI Taxonomy" id="890055"/>
    <lineage>
        <taxon>Bacteria</taxon>
        <taxon>Pseudomonadati</taxon>
        <taxon>Bacteroidota</taxon>
        <taxon>Cytophagia</taxon>
        <taxon>Cytophagales</taxon>
        <taxon>Hymenobacteraceae</taxon>
        <taxon>Pontibacter</taxon>
    </lineage>
</organism>
<reference evidence="1 2" key="1">
    <citation type="submission" date="2021-07" db="EMBL/GenBank/DDBJ databases">
        <authorList>
            <person name="Kim M.K."/>
        </authorList>
    </citation>
    <scope>NUCLEOTIDE SEQUENCE [LARGE SCALE GENOMIC DNA]</scope>
    <source>
        <strain evidence="1 2">HLY7-15</strain>
    </source>
</reference>
<evidence type="ECO:0008006" key="3">
    <source>
        <dbReference type="Google" id="ProtNLM"/>
    </source>
</evidence>
<evidence type="ECO:0000313" key="1">
    <source>
        <dbReference type="EMBL" id="MBW3364451.1"/>
    </source>
</evidence>
<dbReference type="EMBL" id="JAHWXQ010000001">
    <property type="protein sequence ID" value="MBW3364451.1"/>
    <property type="molecule type" value="Genomic_DNA"/>
</dbReference>
<evidence type="ECO:0000313" key="2">
    <source>
        <dbReference type="Proteomes" id="UP000774935"/>
    </source>
</evidence>
<proteinExistence type="predicted"/>